<reference evidence="8 9" key="1">
    <citation type="submission" date="2021-06" db="EMBL/GenBank/DDBJ databases">
        <title>Differences between aerobic and microaerobic xylene degrading microbial communities.</title>
        <authorList>
            <person name="Banerjee S."/>
            <person name="Tancsics A."/>
        </authorList>
    </citation>
    <scope>NUCLEOTIDE SEQUENCE [LARGE SCALE GENOMIC DNA]</scope>
    <source>
        <strain evidence="8 9">MAP12</strain>
    </source>
</reference>
<dbReference type="RefSeq" id="WP_217681521.1">
    <property type="nucleotide sequence ID" value="NZ_JAHRGL010000019.1"/>
</dbReference>
<keyword evidence="2" id="KW-0813">Transport</keyword>
<dbReference type="Proteomes" id="UP000813068">
    <property type="component" value="Unassembled WGS sequence"/>
</dbReference>
<name>A0ABS6MWF1_9GAMM</name>
<evidence type="ECO:0000313" key="9">
    <source>
        <dbReference type="Proteomes" id="UP000813068"/>
    </source>
</evidence>
<gene>
    <name evidence="8" type="ORF">KRX52_09620</name>
</gene>
<keyword evidence="9" id="KW-1185">Reference proteome</keyword>
<proteinExistence type="predicted"/>
<dbReference type="EMBL" id="JAHRGL010000019">
    <property type="protein sequence ID" value="MBV2133060.1"/>
    <property type="molecule type" value="Genomic_DNA"/>
</dbReference>
<dbReference type="InterPro" id="IPR004776">
    <property type="entry name" value="Mem_transp_PIN-like"/>
</dbReference>
<evidence type="ECO:0000256" key="5">
    <source>
        <dbReference type="ARBA" id="ARBA00022989"/>
    </source>
</evidence>
<keyword evidence="6 7" id="KW-0472">Membrane</keyword>
<evidence type="ECO:0000256" key="4">
    <source>
        <dbReference type="ARBA" id="ARBA00022692"/>
    </source>
</evidence>
<accession>A0ABS6MWF1</accession>
<evidence type="ECO:0000256" key="7">
    <source>
        <dbReference type="SAM" id="Phobius"/>
    </source>
</evidence>
<evidence type="ECO:0000256" key="3">
    <source>
        <dbReference type="ARBA" id="ARBA00022475"/>
    </source>
</evidence>
<sequence length="295" mass="31473">MLAELFAVMAPVLIVAGIGYAWVRSGQAYPTDFVARLVLNIGTPCLVLSSLSRTEVDAQAFGQMALACVVVSVLMGLIGVVLSRTLAMDWKVLVPAYLFPNTGNMGLPISLYAFGEHGLALAVAFFLMLSVGHFTLGMILSGAEPSWRKLLVNPIILSLGAALVVMLFDLELPRWLANTVNLLSGTAIPMMLITLGVSLASIRVQHLGRGMLLGALRILCGGGVGWLIGHLLDLPPLAQAVLVLQSAMPVAVFNYLFAVRANRSPEEVASLVMCSTLLSFVVLPLLLVWLLPTVR</sequence>
<comment type="subcellular location">
    <subcellularLocation>
        <location evidence="1">Membrane</location>
        <topology evidence="1">Multi-pass membrane protein</topology>
    </subcellularLocation>
</comment>
<evidence type="ECO:0000256" key="6">
    <source>
        <dbReference type="ARBA" id="ARBA00023136"/>
    </source>
</evidence>
<keyword evidence="4 7" id="KW-0812">Transmembrane</keyword>
<keyword evidence="3" id="KW-1003">Cell membrane</keyword>
<dbReference type="Pfam" id="PF03547">
    <property type="entry name" value="Mem_trans"/>
    <property type="match status" value="2"/>
</dbReference>
<comment type="caution">
    <text evidence="8">The sequence shown here is derived from an EMBL/GenBank/DDBJ whole genome shotgun (WGS) entry which is preliminary data.</text>
</comment>
<evidence type="ECO:0000256" key="1">
    <source>
        <dbReference type="ARBA" id="ARBA00004141"/>
    </source>
</evidence>
<keyword evidence="5 7" id="KW-1133">Transmembrane helix</keyword>
<feature type="transmembrane region" description="Helical" evidence="7">
    <location>
        <begin position="269"/>
        <end position="291"/>
    </location>
</feature>
<evidence type="ECO:0000313" key="8">
    <source>
        <dbReference type="EMBL" id="MBV2133060.1"/>
    </source>
</evidence>
<feature type="transmembrane region" description="Helical" evidence="7">
    <location>
        <begin position="120"/>
        <end position="143"/>
    </location>
</feature>
<feature type="transmembrane region" description="Helical" evidence="7">
    <location>
        <begin position="212"/>
        <end position="231"/>
    </location>
</feature>
<feature type="transmembrane region" description="Helical" evidence="7">
    <location>
        <begin position="6"/>
        <end position="23"/>
    </location>
</feature>
<feature type="transmembrane region" description="Helical" evidence="7">
    <location>
        <begin position="150"/>
        <end position="168"/>
    </location>
</feature>
<dbReference type="PANTHER" id="PTHR36838:SF1">
    <property type="entry name" value="SLR1864 PROTEIN"/>
    <property type="match status" value="1"/>
</dbReference>
<dbReference type="PANTHER" id="PTHR36838">
    <property type="entry name" value="AUXIN EFFLUX CARRIER FAMILY PROTEIN"/>
    <property type="match status" value="1"/>
</dbReference>
<protein>
    <submittedName>
        <fullName evidence="8">AEC family transporter</fullName>
    </submittedName>
</protein>
<feature type="transmembrane region" description="Helical" evidence="7">
    <location>
        <begin position="237"/>
        <end position="257"/>
    </location>
</feature>
<feature type="transmembrane region" description="Helical" evidence="7">
    <location>
        <begin position="180"/>
        <end position="200"/>
    </location>
</feature>
<feature type="transmembrane region" description="Helical" evidence="7">
    <location>
        <begin position="35"/>
        <end position="52"/>
    </location>
</feature>
<evidence type="ECO:0000256" key="2">
    <source>
        <dbReference type="ARBA" id="ARBA00022448"/>
    </source>
</evidence>
<feature type="transmembrane region" description="Helical" evidence="7">
    <location>
        <begin position="64"/>
        <end position="82"/>
    </location>
</feature>
<organism evidence="8 9">
    <name type="scientific">Geopseudomonas aromaticivorans</name>
    <dbReference type="NCBI Taxonomy" id="2849492"/>
    <lineage>
        <taxon>Bacteria</taxon>
        <taxon>Pseudomonadati</taxon>
        <taxon>Pseudomonadota</taxon>
        <taxon>Gammaproteobacteria</taxon>
        <taxon>Pseudomonadales</taxon>
        <taxon>Pseudomonadaceae</taxon>
        <taxon>Geopseudomonas</taxon>
    </lineage>
</organism>